<organism evidence="2">
    <name type="scientific">Anopheles sinensis</name>
    <name type="common">Mosquito</name>
    <dbReference type="NCBI Taxonomy" id="74873"/>
    <lineage>
        <taxon>Eukaryota</taxon>
        <taxon>Metazoa</taxon>
        <taxon>Ecdysozoa</taxon>
        <taxon>Arthropoda</taxon>
        <taxon>Hexapoda</taxon>
        <taxon>Insecta</taxon>
        <taxon>Pterygota</taxon>
        <taxon>Neoptera</taxon>
        <taxon>Endopterygota</taxon>
        <taxon>Diptera</taxon>
        <taxon>Nematocera</taxon>
        <taxon>Culicoidea</taxon>
        <taxon>Culicidae</taxon>
        <taxon>Anophelinae</taxon>
        <taxon>Anopheles</taxon>
    </lineage>
</organism>
<evidence type="ECO:0000313" key="2">
    <source>
        <dbReference type="EMBL" id="KFB47715.1"/>
    </source>
</evidence>
<reference evidence="3" key="2">
    <citation type="submission" date="2020-05" db="UniProtKB">
        <authorList>
            <consortium name="EnsemblMetazoa"/>
        </authorList>
    </citation>
    <scope>IDENTIFICATION</scope>
</reference>
<dbReference type="EMBL" id="ATLV01022502">
    <property type="status" value="NOT_ANNOTATED_CDS"/>
    <property type="molecule type" value="Genomic_DNA"/>
</dbReference>
<dbReference type="AlphaFoldDB" id="A0A084WBX1"/>
<dbReference type="EMBL" id="KE525333">
    <property type="protein sequence ID" value="KFB47715.1"/>
    <property type="molecule type" value="Genomic_DNA"/>
</dbReference>
<sequence length="85" mass="9321">MSFVLRDPSPKKTILEAMRVTWKALLAPVPNGNGSGELNVKANGFARNVGRRRRRTESKEPQGFGGIPKESSRGEVDCYCAARCV</sequence>
<accession>A0A084WBX1</accession>
<name>A0A084WBX1_ANOSI</name>
<evidence type="ECO:0000256" key="1">
    <source>
        <dbReference type="SAM" id="MobiDB-lite"/>
    </source>
</evidence>
<feature type="region of interest" description="Disordered" evidence="1">
    <location>
        <begin position="49"/>
        <end position="74"/>
    </location>
</feature>
<dbReference type="EnsemblMetazoa" id="ASIC015777-RA">
    <property type="protein sequence ID" value="ASIC015777-PA"/>
    <property type="gene ID" value="ASIC015777"/>
</dbReference>
<keyword evidence="4" id="KW-1185">Reference proteome</keyword>
<dbReference type="Proteomes" id="UP000030765">
    <property type="component" value="Unassembled WGS sequence"/>
</dbReference>
<proteinExistence type="predicted"/>
<gene>
    <name evidence="2" type="ORF">ZHAS_00015777</name>
</gene>
<reference evidence="2 4" key="1">
    <citation type="journal article" date="2014" name="BMC Genomics">
        <title>Genome sequence of Anopheles sinensis provides insight into genetics basis of mosquito competence for malaria parasites.</title>
        <authorList>
            <person name="Zhou D."/>
            <person name="Zhang D."/>
            <person name="Ding G."/>
            <person name="Shi L."/>
            <person name="Hou Q."/>
            <person name="Ye Y."/>
            <person name="Xu Y."/>
            <person name="Zhou H."/>
            <person name="Xiong C."/>
            <person name="Li S."/>
            <person name="Yu J."/>
            <person name="Hong S."/>
            <person name="Yu X."/>
            <person name="Zou P."/>
            <person name="Chen C."/>
            <person name="Chang X."/>
            <person name="Wang W."/>
            <person name="Lv Y."/>
            <person name="Sun Y."/>
            <person name="Ma L."/>
            <person name="Shen B."/>
            <person name="Zhu C."/>
        </authorList>
    </citation>
    <scope>NUCLEOTIDE SEQUENCE [LARGE SCALE GENOMIC DNA]</scope>
</reference>
<dbReference type="VEuPathDB" id="VectorBase:ASIC015777"/>
<evidence type="ECO:0000313" key="4">
    <source>
        <dbReference type="Proteomes" id="UP000030765"/>
    </source>
</evidence>
<evidence type="ECO:0000313" key="3">
    <source>
        <dbReference type="EnsemblMetazoa" id="ASIC015777-PA"/>
    </source>
</evidence>
<protein>
    <submittedName>
        <fullName evidence="2 3">Glucose-methanol-choline oxidoreductase</fullName>
    </submittedName>
</protein>